<evidence type="ECO:0000256" key="1">
    <source>
        <dbReference type="SAM" id="SignalP"/>
    </source>
</evidence>
<dbReference type="PANTHER" id="PTHR19308">
    <property type="entry name" value="PHOSPHATIDYLCHOLINE TRANSFER PROTEIN"/>
    <property type="match status" value="1"/>
</dbReference>
<dbReference type="EMBL" id="CACSIO010000034">
    <property type="protein sequence ID" value="CAA0119397.1"/>
    <property type="molecule type" value="Genomic_DNA"/>
</dbReference>
<organism evidence="3 4">
    <name type="scientific">BD1-7 clade bacterium</name>
    <dbReference type="NCBI Taxonomy" id="2029982"/>
    <lineage>
        <taxon>Bacteria</taxon>
        <taxon>Pseudomonadati</taxon>
        <taxon>Pseudomonadota</taxon>
        <taxon>Gammaproteobacteria</taxon>
        <taxon>Cellvibrionales</taxon>
        <taxon>Spongiibacteraceae</taxon>
        <taxon>BD1-7 clade</taxon>
    </lineage>
</organism>
<dbReference type="GO" id="GO:0005737">
    <property type="term" value="C:cytoplasm"/>
    <property type="evidence" value="ECO:0007669"/>
    <property type="project" value="UniProtKB-ARBA"/>
</dbReference>
<dbReference type="PANTHER" id="PTHR19308:SF14">
    <property type="entry name" value="START DOMAIN-CONTAINING PROTEIN"/>
    <property type="match status" value="1"/>
</dbReference>
<accession>A0A5S9QN38</accession>
<dbReference type="AlphaFoldDB" id="A0A5S9QN38"/>
<dbReference type="InterPro" id="IPR051213">
    <property type="entry name" value="START_lipid_transfer"/>
</dbReference>
<dbReference type="PROSITE" id="PS50848">
    <property type="entry name" value="START"/>
    <property type="match status" value="1"/>
</dbReference>
<dbReference type="Proteomes" id="UP000441399">
    <property type="component" value="Unassembled WGS sequence"/>
</dbReference>
<evidence type="ECO:0000313" key="4">
    <source>
        <dbReference type="Proteomes" id="UP000441399"/>
    </source>
</evidence>
<dbReference type="Gene3D" id="3.30.530.20">
    <property type="match status" value="1"/>
</dbReference>
<dbReference type="Pfam" id="PF01852">
    <property type="entry name" value="START"/>
    <property type="match status" value="1"/>
</dbReference>
<evidence type="ECO:0000313" key="3">
    <source>
        <dbReference type="EMBL" id="CAA0119397.1"/>
    </source>
</evidence>
<reference evidence="3 4" key="1">
    <citation type="submission" date="2019-11" db="EMBL/GenBank/DDBJ databases">
        <authorList>
            <person name="Holert J."/>
        </authorList>
    </citation>
    <scope>NUCLEOTIDE SEQUENCE [LARGE SCALE GENOMIC DNA]</scope>
    <source>
        <strain evidence="3">SB11_3</strain>
    </source>
</reference>
<sequence>MIRTALLSSIFLFANSVLAADAANINANDWHRIKEQDGVIAYKMRDEESGLYLFKSVGVIEAPIDQVLSVVVDSKEAQEWVPKLMECEILDVSEFPDTFLQYSKYDVPWPMKDRVFISDVKIDVDPRTHRTEIRYTNTQHQIDYDPEKVVQGYIGGSTYTLVPTRAGFTHITAVSVVDPKGGVPAWLVNWVAESMPFDTMQRLRARLESDDLVLDENLIALYQE</sequence>
<feature type="domain" description="START" evidence="2">
    <location>
        <begin position="23"/>
        <end position="212"/>
    </location>
</feature>
<dbReference type="GO" id="GO:0008289">
    <property type="term" value="F:lipid binding"/>
    <property type="evidence" value="ECO:0007669"/>
    <property type="project" value="InterPro"/>
</dbReference>
<dbReference type="SUPFAM" id="SSF55961">
    <property type="entry name" value="Bet v1-like"/>
    <property type="match status" value="1"/>
</dbReference>
<dbReference type="OrthoDB" id="5734556at2"/>
<dbReference type="InterPro" id="IPR002913">
    <property type="entry name" value="START_lipid-bd_dom"/>
</dbReference>
<keyword evidence="4" id="KW-1185">Reference proteome</keyword>
<feature type="chain" id="PRO_5024943406" description="START domain-containing protein" evidence="1">
    <location>
        <begin position="20"/>
        <end position="224"/>
    </location>
</feature>
<feature type="signal peptide" evidence="1">
    <location>
        <begin position="1"/>
        <end position="19"/>
    </location>
</feature>
<protein>
    <recommendedName>
        <fullName evidence="2">START domain-containing protein</fullName>
    </recommendedName>
</protein>
<evidence type="ECO:0000259" key="2">
    <source>
        <dbReference type="PROSITE" id="PS50848"/>
    </source>
</evidence>
<proteinExistence type="predicted"/>
<dbReference type="InterPro" id="IPR023393">
    <property type="entry name" value="START-like_dom_sf"/>
</dbReference>
<keyword evidence="1" id="KW-0732">Signal</keyword>
<name>A0A5S9QN38_9GAMM</name>
<gene>
    <name evidence="3" type="ORF">OPDIPICF_02265</name>
</gene>